<sequence>MELRKKDAWKMVLDRVVNGTPNPGGRRYRFSGGLCHILKIMELDGHITESMHRTMLKPLNVLARQKGKGPASSSHIWPYNAQAPRVQFIKEQIT</sequence>
<gene>
    <name evidence="1" type="ORF">LCGC14_2863600</name>
</gene>
<evidence type="ECO:0000313" key="1">
    <source>
        <dbReference type="EMBL" id="KKK76441.1"/>
    </source>
</evidence>
<organism evidence="1">
    <name type="scientific">marine sediment metagenome</name>
    <dbReference type="NCBI Taxonomy" id="412755"/>
    <lineage>
        <taxon>unclassified sequences</taxon>
        <taxon>metagenomes</taxon>
        <taxon>ecological metagenomes</taxon>
    </lineage>
</organism>
<reference evidence="1" key="1">
    <citation type="journal article" date="2015" name="Nature">
        <title>Complex archaea that bridge the gap between prokaryotes and eukaryotes.</title>
        <authorList>
            <person name="Spang A."/>
            <person name="Saw J.H."/>
            <person name="Jorgensen S.L."/>
            <person name="Zaremba-Niedzwiedzka K."/>
            <person name="Martijn J."/>
            <person name="Lind A.E."/>
            <person name="van Eijk R."/>
            <person name="Schleper C."/>
            <person name="Guy L."/>
            <person name="Ettema T.J."/>
        </authorList>
    </citation>
    <scope>NUCLEOTIDE SEQUENCE</scope>
</reference>
<accession>A0A0F9AW48</accession>
<dbReference type="AlphaFoldDB" id="A0A0F9AW48"/>
<name>A0A0F9AW48_9ZZZZ</name>
<dbReference type="EMBL" id="LAZR01055403">
    <property type="protein sequence ID" value="KKK76441.1"/>
    <property type="molecule type" value="Genomic_DNA"/>
</dbReference>
<comment type="caution">
    <text evidence="1">The sequence shown here is derived from an EMBL/GenBank/DDBJ whole genome shotgun (WGS) entry which is preliminary data.</text>
</comment>
<proteinExistence type="predicted"/>
<protein>
    <submittedName>
        <fullName evidence="1">Uncharacterized protein</fullName>
    </submittedName>
</protein>